<accession>A0A392M197</accession>
<evidence type="ECO:0000313" key="1">
    <source>
        <dbReference type="EMBL" id="MCH80758.1"/>
    </source>
</evidence>
<dbReference type="PANTHER" id="PTHR48462">
    <property type="entry name" value="PROTEIN, PUTATIVE-RELATED"/>
    <property type="match status" value="1"/>
</dbReference>
<dbReference type="EMBL" id="LXQA010001452">
    <property type="protein sequence ID" value="MCH80758.1"/>
    <property type="molecule type" value="Genomic_DNA"/>
</dbReference>
<dbReference type="PANTHER" id="PTHR48462:SF1">
    <property type="entry name" value="PROTEIN, PUTATIVE-RELATED"/>
    <property type="match status" value="1"/>
</dbReference>
<reference evidence="1 2" key="1">
    <citation type="journal article" date="2018" name="Front. Plant Sci.">
        <title>Red Clover (Trifolium pratense) and Zigzag Clover (T. medium) - A Picture of Genomic Similarities and Differences.</title>
        <authorList>
            <person name="Dluhosova J."/>
            <person name="Istvanek J."/>
            <person name="Nedelnik J."/>
            <person name="Repkova J."/>
        </authorList>
    </citation>
    <scope>NUCLEOTIDE SEQUENCE [LARGE SCALE GENOMIC DNA]</scope>
    <source>
        <strain evidence="2">cv. 10/8</strain>
        <tissue evidence="1">Leaf</tissue>
    </source>
</reference>
<protein>
    <submittedName>
        <fullName evidence="1">Uncharacterized protein</fullName>
    </submittedName>
</protein>
<proteinExistence type="predicted"/>
<sequence length="87" mass="9846">MLSQQHGAGSLAMLTIDFLNSFNMLDIDSSALLRKVRVRCPSIYLWVEFFYGQAAKLYLGDSHIMSATREQQGEMAKTLDIIRETDS</sequence>
<gene>
    <name evidence="1" type="ORF">A2U01_0001531</name>
</gene>
<dbReference type="Proteomes" id="UP000265520">
    <property type="component" value="Unassembled WGS sequence"/>
</dbReference>
<evidence type="ECO:0000313" key="2">
    <source>
        <dbReference type="Proteomes" id="UP000265520"/>
    </source>
</evidence>
<organism evidence="1 2">
    <name type="scientific">Trifolium medium</name>
    <dbReference type="NCBI Taxonomy" id="97028"/>
    <lineage>
        <taxon>Eukaryota</taxon>
        <taxon>Viridiplantae</taxon>
        <taxon>Streptophyta</taxon>
        <taxon>Embryophyta</taxon>
        <taxon>Tracheophyta</taxon>
        <taxon>Spermatophyta</taxon>
        <taxon>Magnoliopsida</taxon>
        <taxon>eudicotyledons</taxon>
        <taxon>Gunneridae</taxon>
        <taxon>Pentapetalae</taxon>
        <taxon>rosids</taxon>
        <taxon>fabids</taxon>
        <taxon>Fabales</taxon>
        <taxon>Fabaceae</taxon>
        <taxon>Papilionoideae</taxon>
        <taxon>50 kb inversion clade</taxon>
        <taxon>NPAAA clade</taxon>
        <taxon>Hologalegina</taxon>
        <taxon>IRL clade</taxon>
        <taxon>Trifolieae</taxon>
        <taxon>Trifolium</taxon>
    </lineage>
</organism>
<name>A0A392M197_9FABA</name>
<dbReference type="AlphaFoldDB" id="A0A392M197"/>
<keyword evidence="2" id="KW-1185">Reference proteome</keyword>
<comment type="caution">
    <text evidence="1">The sequence shown here is derived from an EMBL/GenBank/DDBJ whole genome shotgun (WGS) entry which is preliminary data.</text>
</comment>